<dbReference type="InterPro" id="IPR005467">
    <property type="entry name" value="His_kinase_dom"/>
</dbReference>
<feature type="modified residue" description="4-aspartylphosphate" evidence="8">
    <location>
        <position position="672"/>
    </location>
</feature>
<dbReference type="GO" id="GO:0016020">
    <property type="term" value="C:membrane"/>
    <property type="evidence" value="ECO:0007669"/>
    <property type="project" value="UniProtKB-SubCell"/>
</dbReference>
<dbReference type="InterPro" id="IPR003661">
    <property type="entry name" value="HisK_dim/P_dom"/>
</dbReference>
<dbReference type="Proteomes" id="UP000031549">
    <property type="component" value="Unassembled WGS sequence"/>
</dbReference>
<evidence type="ECO:0000313" key="12">
    <source>
        <dbReference type="EMBL" id="NEU71572.1"/>
    </source>
</evidence>
<dbReference type="CDD" id="cd00156">
    <property type="entry name" value="REC"/>
    <property type="match status" value="1"/>
</dbReference>
<dbReference type="SMART" id="SM00304">
    <property type="entry name" value="HAMP"/>
    <property type="match status" value="1"/>
</dbReference>
<dbReference type="AlphaFoldDB" id="A0A846H232"/>
<proteinExistence type="predicted"/>
<dbReference type="EMBL" id="JTCM02000004">
    <property type="protein sequence ID" value="NEU71572.1"/>
    <property type="molecule type" value="Genomic_DNA"/>
</dbReference>
<dbReference type="SUPFAM" id="SSF52172">
    <property type="entry name" value="CheY-like"/>
    <property type="match status" value="1"/>
</dbReference>
<dbReference type="CDD" id="cd06225">
    <property type="entry name" value="HAMP"/>
    <property type="match status" value="1"/>
</dbReference>
<keyword evidence="6" id="KW-0418">Kinase</keyword>
<dbReference type="InterPro" id="IPR004358">
    <property type="entry name" value="Sig_transdc_His_kin-like_C"/>
</dbReference>
<feature type="transmembrane region" description="Helical" evidence="9">
    <location>
        <begin position="49"/>
        <end position="72"/>
    </location>
</feature>
<dbReference type="InterPro" id="IPR003594">
    <property type="entry name" value="HATPase_dom"/>
</dbReference>
<dbReference type="PROSITE" id="PS50110">
    <property type="entry name" value="RESPONSE_REGULATORY"/>
    <property type="match status" value="1"/>
</dbReference>
<dbReference type="PRINTS" id="PR00344">
    <property type="entry name" value="BCTRLSENSOR"/>
</dbReference>
<comment type="catalytic activity">
    <reaction evidence="1">
        <text>ATP + protein L-histidine = ADP + protein N-phospho-L-histidine.</text>
        <dbReference type="EC" id="2.7.13.3"/>
    </reaction>
</comment>
<feature type="transmembrane region" description="Helical" evidence="9">
    <location>
        <begin position="233"/>
        <end position="257"/>
    </location>
</feature>
<dbReference type="CDD" id="cd00082">
    <property type="entry name" value="HisKA"/>
    <property type="match status" value="1"/>
</dbReference>
<comment type="subcellular location">
    <subcellularLocation>
        <location evidence="2">Membrane</location>
    </subcellularLocation>
</comment>
<dbReference type="Gene3D" id="6.10.340.10">
    <property type="match status" value="1"/>
</dbReference>
<dbReference type="InterPro" id="IPR011006">
    <property type="entry name" value="CheY-like_superfamily"/>
</dbReference>
<dbReference type="SUPFAM" id="SSF47384">
    <property type="entry name" value="Homodimeric domain of signal transducing histidine kinase"/>
    <property type="match status" value="1"/>
</dbReference>
<dbReference type="SMART" id="SM00387">
    <property type="entry name" value="HATPase_c"/>
    <property type="match status" value="1"/>
</dbReference>
<accession>A0A846H232</accession>
<dbReference type="PANTHER" id="PTHR43047:SF64">
    <property type="entry name" value="HISTIDINE KINASE CONTAINING CHEY-HOMOLOGOUS RECEIVER DOMAIN AND PAS DOMAIN-RELATED"/>
    <property type="match status" value="1"/>
</dbReference>
<dbReference type="CDD" id="cd16922">
    <property type="entry name" value="HATPase_EvgS-ArcB-TorS-like"/>
    <property type="match status" value="1"/>
</dbReference>
<dbReference type="InterPro" id="IPR001789">
    <property type="entry name" value="Sig_transdc_resp-reg_receiver"/>
</dbReference>
<comment type="caution">
    <text evidence="12">The sequence shown here is derived from an EMBL/GenBank/DDBJ whole genome shotgun (WGS) entry which is preliminary data.</text>
</comment>
<dbReference type="SMART" id="SM00388">
    <property type="entry name" value="HisKA"/>
    <property type="match status" value="1"/>
</dbReference>
<keyword evidence="7" id="KW-0902">Two-component regulatory system</keyword>
<evidence type="ECO:0000256" key="8">
    <source>
        <dbReference type="PROSITE-ProRule" id="PRU00169"/>
    </source>
</evidence>
<dbReference type="InterPro" id="IPR003660">
    <property type="entry name" value="HAMP_dom"/>
</dbReference>
<evidence type="ECO:0000256" key="5">
    <source>
        <dbReference type="ARBA" id="ARBA00022679"/>
    </source>
</evidence>
<name>A0A846H232_9CYAN</name>
<evidence type="ECO:0000256" key="7">
    <source>
        <dbReference type="ARBA" id="ARBA00023012"/>
    </source>
</evidence>
<dbReference type="SMART" id="SM00448">
    <property type="entry name" value="REC"/>
    <property type="match status" value="1"/>
</dbReference>
<reference evidence="12 13" key="1">
    <citation type="journal article" date="2015" name="Genome Announc.">
        <title>Draft Genome Sequence of Cyanobacterium Hassallia byssoidea Strain VB512170, Isolated from Monuments in India.</title>
        <authorList>
            <person name="Singh D."/>
            <person name="Chandrababunaidu M.M."/>
            <person name="Panda A."/>
            <person name="Sen D."/>
            <person name="Bhattacharyya S."/>
            <person name="Adhikary S.P."/>
            <person name="Tripathy S."/>
        </authorList>
    </citation>
    <scope>NUCLEOTIDE SEQUENCE [LARGE SCALE GENOMIC DNA]</scope>
    <source>
        <strain evidence="12 13">VB512170</strain>
    </source>
</reference>
<dbReference type="RefSeq" id="WP_052325738.1">
    <property type="nucleotide sequence ID" value="NZ_JTCM02000004.1"/>
</dbReference>
<dbReference type="PROSITE" id="PS50109">
    <property type="entry name" value="HIS_KIN"/>
    <property type="match status" value="1"/>
</dbReference>
<gene>
    <name evidence="12" type="ORF">PI95_002985</name>
</gene>
<protein>
    <recommendedName>
        <fullName evidence="3">histidine kinase</fullName>
        <ecNumber evidence="3">2.7.13.3</ecNumber>
    </recommendedName>
</protein>
<evidence type="ECO:0000313" key="13">
    <source>
        <dbReference type="Proteomes" id="UP000031549"/>
    </source>
</evidence>
<evidence type="ECO:0000256" key="2">
    <source>
        <dbReference type="ARBA" id="ARBA00004370"/>
    </source>
</evidence>
<keyword evidence="13" id="KW-1185">Reference proteome</keyword>
<keyword evidence="4 8" id="KW-0597">Phosphoprotein</keyword>
<evidence type="ECO:0000256" key="6">
    <source>
        <dbReference type="ARBA" id="ARBA00022777"/>
    </source>
</evidence>
<keyword evidence="5" id="KW-0808">Transferase</keyword>
<dbReference type="Gene3D" id="1.10.287.130">
    <property type="match status" value="1"/>
</dbReference>
<dbReference type="Pfam" id="PF00512">
    <property type="entry name" value="HisKA"/>
    <property type="match status" value="1"/>
</dbReference>
<feature type="domain" description="Histidine kinase" evidence="10">
    <location>
        <begin position="332"/>
        <end position="598"/>
    </location>
</feature>
<dbReference type="Pfam" id="PF02518">
    <property type="entry name" value="HATPase_c"/>
    <property type="match status" value="1"/>
</dbReference>
<feature type="domain" description="Response regulatory" evidence="11">
    <location>
        <begin position="623"/>
        <end position="739"/>
    </location>
</feature>
<evidence type="ECO:0000256" key="3">
    <source>
        <dbReference type="ARBA" id="ARBA00012438"/>
    </source>
</evidence>
<evidence type="ECO:0000256" key="1">
    <source>
        <dbReference type="ARBA" id="ARBA00000085"/>
    </source>
</evidence>
<keyword evidence="9" id="KW-1133">Transmembrane helix</keyword>
<dbReference type="Pfam" id="PF00072">
    <property type="entry name" value="Response_reg"/>
    <property type="match status" value="1"/>
</dbReference>
<evidence type="ECO:0000259" key="10">
    <source>
        <dbReference type="PROSITE" id="PS50109"/>
    </source>
</evidence>
<evidence type="ECO:0000256" key="9">
    <source>
        <dbReference type="SAM" id="Phobius"/>
    </source>
</evidence>
<evidence type="ECO:0000259" key="11">
    <source>
        <dbReference type="PROSITE" id="PS50110"/>
    </source>
</evidence>
<dbReference type="GO" id="GO:0000155">
    <property type="term" value="F:phosphorelay sensor kinase activity"/>
    <property type="evidence" value="ECO:0007669"/>
    <property type="project" value="InterPro"/>
</dbReference>
<keyword evidence="9" id="KW-0812">Transmembrane</keyword>
<organism evidence="12 13">
    <name type="scientific">Hassallia byssoidea VB512170</name>
    <dbReference type="NCBI Taxonomy" id="1304833"/>
    <lineage>
        <taxon>Bacteria</taxon>
        <taxon>Bacillati</taxon>
        <taxon>Cyanobacteriota</taxon>
        <taxon>Cyanophyceae</taxon>
        <taxon>Nostocales</taxon>
        <taxon>Tolypothrichaceae</taxon>
        <taxon>Hassallia</taxon>
    </lineage>
</organism>
<dbReference type="PANTHER" id="PTHR43047">
    <property type="entry name" value="TWO-COMPONENT HISTIDINE PROTEIN KINASE"/>
    <property type="match status" value="1"/>
</dbReference>
<dbReference type="Gene3D" id="3.30.565.10">
    <property type="entry name" value="Histidine kinase-like ATPase, C-terminal domain"/>
    <property type="match status" value="1"/>
</dbReference>
<dbReference type="Gene3D" id="3.40.50.2300">
    <property type="match status" value="1"/>
</dbReference>
<keyword evidence="9" id="KW-0472">Membrane</keyword>
<dbReference type="EC" id="2.7.13.3" evidence="3"/>
<dbReference type="InterPro" id="IPR036890">
    <property type="entry name" value="HATPase_C_sf"/>
</dbReference>
<evidence type="ECO:0000256" key="4">
    <source>
        <dbReference type="ARBA" id="ARBA00022553"/>
    </source>
</evidence>
<dbReference type="InterPro" id="IPR036097">
    <property type="entry name" value="HisK_dim/P_sf"/>
</dbReference>
<sequence length="829" mass="93554">MQPPKINDSTQLDRQIIDSDQRKQVALFNFLPAMRQVISRLSISNKISIGYAIALTIVVAPTLSALTIGNYYQQAANKQRMSIRKERKLLYNLRLTCLEFEPVKEFAPYLQKPKEFQKAKTTAIQRIAKVKILLSSLNSSVSTSSITSLKPLLVKYNGIFEQFAQDLQATLNKIDPANIEYENVLKANKLLKNLAESDTNVKKNQLFYELALVIETAEKQEELSEVANYHGEIIFKVIIFVTLIISIAIATYFIMYISKVIAYPLKALTDVAQKATPELNVETPITKTDEVGLLTAYLNQLIHQVTTLLSEQKEAKIAVDIANNAKSEFIANMSHELRTPLNGILGYAQILENSKTLTEEEKHGIGIIRSCGLNLLTLINDILDISKIEAHQMELRPTDFYLPSLLQGVVEICRFKAQEKNIDFIYQPAANLPTGVTADDKRLRQVLINLLGNAIKFTDKGGVTFKVEVIENGEWVIGNRELVMGNRESVIGNKKEEFPTPNSPLPITHYPLPTPHSQFPITKIRFKIQDTGVGMSPIQIEKIFLPFEQVGDSTHQTEGTGLGLAISQKIVELMGSSIKVKSKFGVGSVFEFEIEFLIPDNWTESNTITSGGRITGYSGSRKKIMIVDDSWENRSVIVNLLEPLGFTIIEAANGEEGLEKASLYYPDLIISDLEMPRIDGWKMLKELRTNQKFQETIFIVYSASIFDINRQKSKVAVGDDFLAKPVQAAEIYRLLSKHLKLNWIYAEAQKEKVRSPKPETTGEIIIPPVDDLAMLIEYAKKGQIKGIQKELEKIYKMDENYKPFVNHLNQLVKSFNIKKIRQFLQNHIN</sequence>
<dbReference type="SUPFAM" id="SSF55874">
    <property type="entry name" value="ATPase domain of HSP90 chaperone/DNA topoisomerase II/histidine kinase"/>
    <property type="match status" value="1"/>
</dbReference>